<accession>A0A850R0A3</accession>
<evidence type="ECO:0000313" key="2">
    <source>
        <dbReference type="EMBL" id="NVY95780.1"/>
    </source>
</evidence>
<proteinExistence type="predicted"/>
<dbReference type="EMBL" id="JABZEC010000001">
    <property type="protein sequence ID" value="NVY95780.1"/>
    <property type="molecule type" value="Genomic_DNA"/>
</dbReference>
<organism evidence="2 3">
    <name type="scientific">Bombilactobacillus apium</name>
    <dbReference type="NCBI Taxonomy" id="2675299"/>
    <lineage>
        <taxon>Bacteria</taxon>
        <taxon>Bacillati</taxon>
        <taxon>Bacillota</taxon>
        <taxon>Bacilli</taxon>
        <taxon>Lactobacillales</taxon>
        <taxon>Lactobacillaceae</taxon>
        <taxon>Bombilactobacillus</taxon>
    </lineage>
</organism>
<evidence type="ECO:0000256" key="1">
    <source>
        <dbReference type="SAM" id="MobiDB-lite"/>
    </source>
</evidence>
<feature type="compositionally biased region" description="Basic residues" evidence="1">
    <location>
        <begin position="48"/>
        <end position="65"/>
    </location>
</feature>
<name>A0A850R0A3_9LACO</name>
<comment type="caution">
    <text evidence="2">The sequence shown here is derived from an EMBL/GenBank/DDBJ whole genome shotgun (WGS) entry which is preliminary data.</text>
</comment>
<sequence length="65" mass="7162">MNISRNKSLALTSTVLGLVCGWALSPKQFQAVTASKPTINQTETSRNYKTKAGPHNHSRGKFYKP</sequence>
<evidence type="ECO:0000313" key="3">
    <source>
        <dbReference type="Proteomes" id="UP000563523"/>
    </source>
</evidence>
<dbReference type="AlphaFoldDB" id="A0A850R0A3"/>
<gene>
    <name evidence="2" type="ORF">HU830_00960</name>
</gene>
<keyword evidence="3" id="KW-1185">Reference proteome</keyword>
<feature type="region of interest" description="Disordered" evidence="1">
    <location>
        <begin position="33"/>
        <end position="65"/>
    </location>
</feature>
<dbReference type="RefSeq" id="WP_176941950.1">
    <property type="nucleotide sequence ID" value="NZ_JABZEC010000001.1"/>
</dbReference>
<dbReference type="Proteomes" id="UP000563523">
    <property type="component" value="Unassembled WGS sequence"/>
</dbReference>
<feature type="compositionally biased region" description="Polar residues" evidence="1">
    <location>
        <begin position="33"/>
        <end position="47"/>
    </location>
</feature>
<reference evidence="2 3" key="1">
    <citation type="submission" date="2020-06" db="EMBL/GenBank/DDBJ databases">
        <authorList>
            <person name="Kang J."/>
        </authorList>
    </citation>
    <scope>NUCLEOTIDE SEQUENCE [LARGE SCALE GENOMIC DNA]</scope>
    <source>
        <strain evidence="2 3">DCY120</strain>
    </source>
</reference>
<protein>
    <submittedName>
        <fullName evidence="2">Uncharacterized protein</fullName>
    </submittedName>
</protein>